<comment type="catalytic activity">
    <reaction evidence="5">
        <text>a 2'-deoxyadenosine in DNA + S-adenosyl-L-methionine = an N(6)-methyl-2'-deoxyadenosine in DNA + S-adenosyl-L-homocysteine + H(+)</text>
        <dbReference type="Rhea" id="RHEA:15197"/>
        <dbReference type="Rhea" id="RHEA-COMP:12418"/>
        <dbReference type="Rhea" id="RHEA-COMP:12419"/>
        <dbReference type="ChEBI" id="CHEBI:15378"/>
        <dbReference type="ChEBI" id="CHEBI:57856"/>
        <dbReference type="ChEBI" id="CHEBI:59789"/>
        <dbReference type="ChEBI" id="CHEBI:90615"/>
        <dbReference type="ChEBI" id="CHEBI:90616"/>
        <dbReference type="EC" id="2.1.1.72"/>
    </reaction>
</comment>
<dbReference type="PATRIC" id="fig|196627.13.peg.723"/>
<feature type="domain" description="MmeI-like DNA-methyltransferase" evidence="7">
    <location>
        <begin position="548"/>
        <end position="635"/>
    </location>
</feature>
<dbReference type="GO" id="GO:0006304">
    <property type="term" value="P:DNA modification"/>
    <property type="evidence" value="ECO:0007669"/>
    <property type="project" value="InterPro"/>
</dbReference>
<evidence type="ECO:0000259" key="6">
    <source>
        <dbReference type="Pfam" id="PF07669"/>
    </source>
</evidence>
<dbReference type="eggNOG" id="COG1002">
    <property type="taxonomic scope" value="Bacteria"/>
</dbReference>
<keyword evidence="3" id="KW-0808">Transferase</keyword>
<feature type="domain" description="Type II methyltransferase M.TaqI-like" evidence="6">
    <location>
        <begin position="901"/>
        <end position="949"/>
    </location>
</feature>
<evidence type="ECO:0000256" key="5">
    <source>
        <dbReference type="ARBA" id="ARBA00047942"/>
    </source>
</evidence>
<dbReference type="EMBL" id="BA000036">
    <property type="protein sequence ID" value="BAB98131.1"/>
    <property type="molecule type" value="Genomic_DNA"/>
</dbReference>
<name>Q8NSD8_CORGL</name>
<evidence type="ECO:0000259" key="7">
    <source>
        <dbReference type="Pfam" id="PF20473"/>
    </source>
</evidence>
<dbReference type="GO" id="GO:0009007">
    <property type="term" value="F:site-specific DNA-methyltransferase (adenine-specific) activity"/>
    <property type="evidence" value="ECO:0007669"/>
    <property type="project" value="UniProtKB-EC"/>
</dbReference>
<dbReference type="STRING" id="196627.cg0844"/>
<evidence type="ECO:0000256" key="2">
    <source>
        <dbReference type="ARBA" id="ARBA00022603"/>
    </source>
</evidence>
<protein>
    <recommendedName>
        <fullName evidence="1">site-specific DNA-methyltransferase (adenine-specific)</fullName>
        <ecNumber evidence="1">2.1.1.72</ecNumber>
    </recommendedName>
</protein>
<dbReference type="EC" id="2.1.1.72" evidence="1"/>
<dbReference type="KEGG" id="cgl:Cgl0738"/>
<evidence type="ECO:0000313" key="9">
    <source>
        <dbReference type="Proteomes" id="UP000000582"/>
    </source>
</evidence>
<dbReference type="GO" id="GO:0032259">
    <property type="term" value="P:methylation"/>
    <property type="evidence" value="ECO:0007669"/>
    <property type="project" value="UniProtKB-KW"/>
</dbReference>
<dbReference type="HOGENOM" id="CLU_003916_0_0_11"/>
<reference evidence="9" key="1">
    <citation type="journal article" date="2003" name="Appl. Microbiol. Biotechnol.">
        <title>The Corynebacterium glutamicum genome: features and impacts on biotechnological processes.</title>
        <authorList>
            <person name="Ikeda M."/>
            <person name="Nakagawa S."/>
        </authorList>
    </citation>
    <scope>NUCLEOTIDE SEQUENCE [LARGE SCALE GENOMIC DNA]</scope>
    <source>
        <strain evidence="9">ATCC 13032 / DSM 20300 / BCRC 11384 / JCM 1318 / LMG 3730 / NCIMB 10025</strain>
    </source>
</reference>
<evidence type="ECO:0000256" key="3">
    <source>
        <dbReference type="ARBA" id="ARBA00022679"/>
    </source>
</evidence>
<dbReference type="BioCyc" id="CORYNE:G18NG-10300-MONOMER"/>
<keyword evidence="4" id="KW-0949">S-adenosyl-L-methionine</keyword>
<dbReference type="SUPFAM" id="SSF53335">
    <property type="entry name" value="S-adenosyl-L-methionine-dependent methyltransferases"/>
    <property type="match status" value="1"/>
</dbReference>
<accession>Q8NSD8</accession>
<dbReference type="Gene3D" id="3.40.50.150">
    <property type="entry name" value="Vaccinia Virus protein VP39"/>
    <property type="match status" value="2"/>
</dbReference>
<dbReference type="InterPro" id="IPR050953">
    <property type="entry name" value="N4_N6_ade-DNA_methylase"/>
</dbReference>
<dbReference type="PANTHER" id="PTHR33841:SF1">
    <property type="entry name" value="DNA METHYLTRANSFERASE A"/>
    <property type="match status" value="1"/>
</dbReference>
<dbReference type="Proteomes" id="UP000000582">
    <property type="component" value="Chromosome"/>
</dbReference>
<keyword evidence="9" id="KW-1185">Reference proteome</keyword>
<dbReference type="GeneID" id="1018735"/>
<dbReference type="Pfam" id="PF20473">
    <property type="entry name" value="MmeI_Mtase"/>
    <property type="match status" value="1"/>
</dbReference>
<dbReference type="Pfam" id="PF07669">
    <property type="entry name" value="Eco57I"/>
    <property type="match status" value="1"/>
</dbReference>
<dbReference type="InterPro" id="IPR046816">
    <property type="entry name" value="MmeI_Mtase"/>
</dbReference>
<evidence type="ECO:0000256" key="1">
    <source>
        <dbReference type="ARBA" id="ARBA00011900"/>
    </source>
</evidence>
<evidence type="ECO:0000256" key="4">
    <source>
        <dbReference type="ARBA" id="ARBA00022691"/>
    </source>
</evidence>
<dbReference type="RefSeq" id="WP_011013859.1">
    <property type="nucleotide sequence ID" value="NC_003450.3"/>
</dbReference>
<keyword evidence="2 8" id="KW-0489">Methyltransferase</keyword>
<dbReference type="InterPro" id="IPR029063">
    <property type="entry name" value="SAM-dependent_MTases_sf"/>
</dbReference>
<sequence>MSAFDSILNVEEWISDHYLTNDDAKGASFSKRVRERIKEWKTTEDATQQSGPLTRFSSNRLQLQHALSELDDATTAASLVASALGYGVPSARHAQRGSDTISYSSWVGNAGSVEFLAATPAESFEENFRSLPLEPVAVNDKPQDITAAKLVGQIFLSDTPPAFVVITAGKWVVLAERETWPLGRHLAIDISLVVERNDTKAQGEMQQTVVALARENTERAADGTTWWEETIEQSREHAVKVSGELRSAVRESIEILGNDVLTRYEAKELSTAEIDGGELAKQSLRYLYRILFLLFAEASPELEILPTGTPEYDEGYGLARLRELILNPPVTQHARTGTHLYDSLQLLFTLVDKGHHPTDAKAVAFDAEAGEEGLHFRNLSADLFLPAATELIDRVGLSNEALNKVLENLLLSRVQSGKDRGFISYATLGVTELGQVYEGLMSYTGFIAQEDLFEVAPHGKADKGSWMLPVSKADEVPADSFIEVDQEAPGGGVIKVRKRHPRGSFVFRQSSRDRERSASFYTPQVLTSFTVTQAIEELQASKRITTANDVLSLTICEPAMGSGAFAVEAVRQLAELYLELRQEELEQQIPAEDRAKELQKVKAHIALHQVYGVDLNSTAVELAEISLWLDTMNAEMDAPWYGLHLRNGNSLVGATRSLYAPSLLNKKAWLTATPTRYRLDDIAQAIDENKAEPLFNHGIHHFLLPSTGWGATADAKDLKDLMATEIKELKSWRTSIRASLSKTQIKQLNNLALRVETLWRFVLMRIRIAESQISRSTTLWGQEPAEVSEVVTREQIEQDLFGNIDGAYNRLRLVMDAWCALWFWPLDAVATAEHPERPALPDLDEWLATLTEILGIDLPLKSKNENQIVLGPDTNWLAINDAEATDLGFSGALSFERVSANHPWINVARQVAKQQSFFHWDLDFAHVFAKGGFDLQVGNPPWVRPDVNFEDLLAEHDPWWAVMSKPTQASKKERQKNFHNNPKSLEHVVSGAGETVATSAILGSVTLYPHLKDQRPDLYRGFMEKTWSNASPAGAISLIHPESHFTEKKAAPLRRGAYERLRRHWQFINELILFDVHDLVKYGVHVYGAPQESINFLSAASLYHPQTVLDSLDHDGSGNLPGLKDDNGNWDRRPHKDRIQLVNADTLTVWKSILEDEQTPYLDTRMVYTVNTEAAAVLEKLASAPRIKELGLQFSSGWNETTDKKKGYFDVGWGYPASWSDAILQGPHLGVATPMIKQPNPTMKHNQDWSEIDFEAIPANFIPATAYQPDRQTKPTYDADYGTWTFGDKQVPVADTFRIAWREMAATTGFRTVYPSVIPPGANHVHTVNSAASRSNLKTILVGAQLGAILSDYFARSSGSSHIFNDIVRKIPLPNFTSLEKQFARTYLRLNCLTSAYAPLWEEITGEPWDVQVPLRNAEQRRAAQNDIDAMVALSLGISADELCMIYRTQFPVMRRYDQEDHFDANGRKVPKEIIKLQQKLKDGQELSVEKRTWVHPQSEVSYTFEYPFRVLDREADLRAAYAKFENQLKEP</sequence>
<dbReference type="InterPro" id="IPR011639">
    <property type="entry name" value="MethylTrfase_TaqI-like_dom"/>
</dbReference>
<organism evidence="8 9">
    <name type="scientific">Corynebacterium glutamicum (strain ATCC 13032 / DSM 20300 / JCM 1318 / BCRC 11384 / CCUG 27702 / LMG 3730 / NBRC 12168 / NCIMB 10025 / NRRL B-2784 / 534)</name>
    <dbReference type="NCBI Taxonomy" id="196627"/>
    <lineage>
        <taxon>Bacteria</taxon>
        <taxon>Bacillati</taxon>
        <taxon>Actinomycetota</taxon>
        <taxon>Actinomycetes</taxon>
        <taxon>Mycobacteriales</taxon>
        <taxon>Corynebacteriaceae</taxon>
        <taxon>Corynebacterium</taxon>
    </lineage>
</organism>
<proteinExistence type="predicted"/>
<gene>
    <name evidence="8" type="ordered locus">Cgl0738</name>
</gene>
<evidence type="ECO:0000313" key="8">
    <source>
        <dbReference type="EMBL" id="BAB98131.1"/>
    </source>
</evidence>
<dbReference type="PANTHER" id="PTHR33841">
    <property type="entry name" value="DNA METHYLTRANSFERASE YEEA-RELATED"/>
    <property type="match status" value="1"/>
</dbReference>
<dbReference type="OrthoDB" id="4280289at2"/>